<evidence type="ECO:0000313" key="2">
    <source>
        <dbReference type="EMBL" id="GGD26622.1"/>
    </source>
</evidence>
<proteinExistence type="predicted"/>
<evidence type="ECO:0008006" key="4">
    <source>
        <dbReference type="Google" id="ProtNLM"/>
    </source>
</evidence>
<protein>
    <recommendedName>
        <fullName evidence="4">DUF4381 domain-containing protein</fullName>
    </recommendedName>
</protein>
<comment type="caution">
    <text evidence="2">The sequence shown here is derived from an EMBL/GenBank/DDBJ whole genome shotgun (WGS) entry which is preliminary data.</text>
</comment>
<name>A0A916Y182_9MICO</name>
<dbReference type="Proteomes" id="UP000633205">
    <property type="component" value="Unassembled WGS sequence"/>
</dbReference>
<dbReference type="AlphaFoldDB" id="A0A916Y182"/>
<keyword evidence="1" id="KW-0472">Membrane</keyword>
<keyword evidence="1" id="KW-1133">Transmembrane helix</keyword>
<reference evidence="2" key="1">
    <citation type="journal article" date="2014" name="Int. J. Syst. Evol. Microbiol.">
        <title>Complete genome sequence of Corynebacterium casei LMG S-19264T (=DSM 44701T), isolated from a smear-ripened cheese.</title>
        <authorList>
            <consortium name="US DOE Joint Genome Institute (JGI-PGF)"/>
            <person name="Walter F."/>
            <person name="Albersmeier A."/>
            <person name="Kalinowski J."/>
            <person name="Ruckert C."/>
        </authorList>
    </citation>
    <scope>NUCLEOTIDE SEQUENCE</scope>
    <source>
        <strain evidence="2">CGMCC 1.15152</strain>
    </source>
</reference>
<gene>
    <name evidence="2" type="ORF">GCM10010915_03330</name>
</gene>
<feature type="transmembrane region" description="Helical" evidence="1">
    <location>
        <begin position="16"/>
        <end position="39"/>
    </location>
</feature>
<keyword evidence="3" id="KW-1185">Reference proteome</keyword>
<reference evidence="2" key="2">
    <citation type="submission" date="2020-09" db="EMBL/GenBank/DDBJ databases">
        <authorList>
            <person name="Sun Q."/>
            <person name="Zhou Y."/>
        </authorList>
    </citation>
    <scope>NUCLEOTIDE SEQUENCE</scope>
    <source>
        <strain evidence="2">CGMCC 1.15152</strain>
    </source>
</reference>
<evidence type="ECO:0000256" key="1">
    <source>
        <dbReference type="SAM" id="Phobius"/>
    </source>
</evidence>
<sequence>MSAPDGLYPPVQYEGWWLALALGILVLLAAAAWIMWAAVRPRRERAPEPAPLSVQLDSLRAHHLERIDRVERAYADGTMSPRIANAELSAISRSFVNAFTGIETPVLPLEDLEARGASPELVAAVRRHFYPSVFERDVPADPAAGIAAARQVVTGWH</sequence>
<organism evidence="2 3">
    <name type="scientific">Microbacterium faecale</name>
    <dbReference type="NCBI Taxonomy" id="1804630"/>
    <lineage>
        <taxon>Bacteria</taxon>
        <taxon>Bacillati</taxon>
        <taxon>Actinomycetota</taxon>
        <taxon>Actinomycetes</taxon>
        <taxon>Micrococcales</taxon>
        <taxon>Microbacteriaceae</taxon>
        <taxon>Microbacterium</taxon>
    </lineage>
</organism>
<dbReference type="EMBL" id="BMHO01000001">
    <property type="protein sequence ID" value="GGD26622.1"/>
    <property type="molecule type" value="Genomic_DNA"/>
</dbReference>
<accession>A0A916Y182</accession>
<keyword evidence="1" id="KW-0812">Transmembrane</keyword>
<evidence type="ECO:0000313" key="3">
    <source>
        <dbReference type="Proteomes" id="UP000633205"/>
    </source>
</evidence>
<dbReference type="RefSeq" id="WP_188710592.1">
    <property type="nucleotide sequence ID" value="NZ_BMHO01000001.1"/>
</dbReference>